<evidence type="ECO:0000313" key="1">
    <source>
        <dbReference type="EMBL" id="APR04156.1"/>
    </source>
</evidence>
<gene>
    <name evidence="1" type="ORF">Tchl_1297</name>
</gene>
<evidence type="ECO:0000313" key="2">
    <source>
        <dbReference type="Proteomes" id="UP000185739"/>
    </source>
</evidence>
<dbReference type="EMBL" id="CP018839">
    <property type="protein sequence ID" value="APR04156.1"/>
    <property type="molecule type" value="Genomic_DNA"/>
</dbReference>
<proteinExistence type="predicted"/>
<name>A0A1H5T501_9RHOO</name>
<dbReference type="KEGG" id="tcl:Tchl_1297"/>
<dbReference type="RefSeq" id="WP_075147676.1">
    <property type="nucleotide sequence ID" value="NZ_CP018839.1"/>
</dbReference>
<reference evidence="1 2" key="1">
    <citation type="submission" date="2016-12" db="EMBL/GenBank/DDBJ databases">
        <title>Complete genome sequence of Thauera chlorobenzoica, a Betaproteobacterium degrading haloaromatics anaerobically to CO2 and halides.</title>
        <authorList>
            <person name="Goris T."/>
            <person name="Mergelsberg M."/>
            <person name="Boll M."/>
        </authorList>
    </citation>
    <scope>NUCLEOTIDE SEQUENCE [LARGE SCALE GENOMIC DNA]</scope>
    <source>
        <strain evidence="1 2">3CB1</strain>
    </source>
</reference>
<dbReference type="Proteomes" id="UP000185739">
    <property type="component" value="Chromosome"/>
</dbReference>
<dbReference type="STRING" id="96773.Tchl_1297"/>
<keyword evidence="2" id="KW-1185">Reference proteome</keyword>
<organism evidence="1 2">
    <name type="scientific">Thauera chlorobenzoica</name>
    <dbReference type="NCBI Taxonomy" id="96773"/>
    <lineage>
        <taxon>Bacteria</taxon>
        <taxon>Pseudomonadati</taxon>
        <taxon>Pseudomonadota</taxon>
        <taxon>Betaproteobacteria</taxon>
        <taxon>Rhodocyclales</taxon>
        <taxon>Zoogloeaceae</taxon>
        <taxon>Thauera</taxon>
    </lineage>
</organism>
<protein>
    <submittedName>
        <fullName evidence="1">Uncharacterized protein</fullName>
    </submittedName>
</protein>
<dbReference type="AlphaFoldDB" id="A0A1H5T501"/>
<sequence length="124" mass="13923">MNMHRMEHITFAGGERIEDRTQCVRQELGAAQASRSTDCANSTFFCYEWRVGLQLHSEENLGSAQRPFAYGANNLVQGHNIQMFHEVHAAVTRLDAINWLARDLRNGRAADSPDLTKYAGGNTE</sequence>
<accession>A0A1H5T501</accession>